<reference evidence="2" key="1">
    <citation type="journal article" date="2023" name="IScience">
        <title>Live-bearing cockroach genome reveals convergent evolutionary mechanisms linked to viviparity in insects and beyond.</title>
        <authorList>
            <person name="Fouks B."/>
            <person name="Harrison M.C."/>
            <person name="Mikhailova A.A."/>
            <person name="Marchal E."/>
            <person name="English S."/>
            <person name="Carruthers M."/>
            <person name="Jennings E.C."/>
            <person name="Chiamaka E.L."/>
            <person name="Frigard R.A."/>
            <person name="Pippel M."/>
            <person name="Attardo G.M."/>
            <person name="Benoit J.B."/>
            <person name="Bornberg-Bauer E."/>
            <person name="Tobe S.S."/>
        </authorList>
    </citation>
    <scope>NUCLEOTIDE SEQUENCE</scope>
    <source>
        <strain evidence="2">Stay&amp;Tobe</strain>
    </source>
</reference>
<feature type="region of interest" description="Disordered" evidence="1">
    <location>
        <begin position="115"/>
        <end position="163"/>
    </location>
</feature>
<feature type="non-terminal residue" evidence="2">
    <location>
        <position position="1"/>
    </location>
</feature>
<feature type="non-terminal residue" evidence="2">
    <location>
        <position position="163"/>
    </location>
</feature>
<evidence type="ECO:0000313" key="2">
    <source>
        <dbReference type="EMBL" id="KAJ9598731.1"/>
    </source>
</evidence>
<accession>A0AAD8AGN9</accession>
<proteinExistence type="predicted"/>
<gene>
    <name evidence="2" type="ORF">L9F63_026733</name>
</gene>
<name>A0AAD8AGN9_DIPPU</name>
<sequence length="163" mass="19401">DDIQMRILLTKFIGYLTMDARIFECIRPYPAKNKENRRNILHDADVVVHTPKTFTAIDYFFMMNGQTHKEIERFIRPNYNKEVINMLDLEDFDLVFDIRGEEEFDRVYQRIQLEEQENRPDENNESGFIAENSGSSPVIGTRYSNEMPKQRRCNGDGERQRQL</sequence>
<feature type="compositionally biased region" description="Polar residues" evidence="1">
    <location>
        <begin position="132"/>
        <end position="144"/>
    </location>
</feature>
<dbReference type="AlphaFoldDB" id="A0AAD8AGN9"/>
<comment type="caution">
    <text evidence="2">The sequence shown here is derived from an EMBL/GenBank/DDBJ whole genome shotgun (WGS) entry which is preliminary data.</text>
</comment>
<dbReference type="Proteomes" id="UP001233999">
    <property type="component" value="Unassembled WGS sequence"/>
</dbReference>
<evidence type="ECO:0000313" key="3">
    <source>
        <dbReference type="Proteomes" id="UP001233999"/>
    </source>
</evidence>
<evidence type="ECO:0000256" key="1">
    <source>
        <dbReference type="SAM" id="MobiDB-lite"/>
    </source>
</evidence>
<protein>
    <submittedName>
        <fullName evidence="2">Uncharacterized protein</fullName>
    </submittedName>
</protein>
<dbReference type="EMBL" id="JASPKZ010001190">
    <property type="protein sequence ID" value="KAJ9598731.1"/>
    <property type="molecule type" value="Genomic_DNA"/>
</dbReference>
<keyword evidence="3" id="KW-1185">Reference proteome</keyword>
<feature type="compositionally biased region" description="Basic and acidic residues" evidence="1">
    <location>
        <begin position="153"/>
        <end position="163"/>
    </location>
</feature>
<organism evidence="2 3">
    <name type="scientific">Diploptera punctata</name>
    <name type="common">Pacific beetle cockroach</name>
    <dbReference type="NCBI Taxonomy" id="6984"/>
    <lineage>
        <taxon>Eukaryota</taxon>
        <taxon>Metazoa</taxon>
        <taxon>Ecdysozoa</taxon>
        <taxon>Arthropoda</taxon>
        <taxon>Hexapoda</taxon>
        <taxon>Insecta</taxon>
        <taxon>Pterygota</taxon>
        <taxon>Neoptera</taxon>
        <taxon>Polyneoptera</taxon>
        <taxon>Dictyoptera</taxon>
        <taxon>Blattodea</taxon>
        <taxon>Blaberoidea</taxon>
        <taxon>Blaberidae</taxon>
        <taxon>Diplopterinae</taxon>
        <taxon>Diploptera</taxon>
    </lineage>
</organism>
<reference evidence="2" key="2">
    <citation type="submission" date="2023-05" db="EMBL/GenBank/DDBJ databases">
        <authorList>
            <person name="Fouks B."/>
        </authorList>
    </citation>
    <scope>NUCLEOTIDE SEQUENCE</scope>
    <source>
        <strain evidence="2">Stay&amp;Tobe</strain>
        <tissue evidence="2">Testes</tissue>
    </source>
</reference>